<keyword evidence="2" id="KW-0255">Endonuclease</keyword>
<sequence>FRLGTGSSECAVGQIHEQGIQDIENLEILSNDPFRKFGTPMKIAKLFGGKNGYIQAIRDLQKEIYAA</sequence>
<feature type="non-terminal residue" evidence="2">
    <location>
        <position position="1"/>
    </location>
</feature>
<proteinExistence type="predicted"/>
<dbReference type="GO" id="GO:0015668">
    <property type="term" value="F:type III site-specific deoxyribonuclease activity"/>
    <property type="evidence" value="ECO:0007669"/>
    <property type="project" value="UniProtKB-EC"/>
</dbReference>
<dbReference type="GO" id="GO:0006304">
    <property type="term" value="P:DNA modification"/>
    <property type="evidence" value="ECO:0007669"/>
    <property type="project" value="InterPro"/>
</dbReference>
<evidence type="ECO:0000313" key="2">
    <source>
        <dbReference type="EMBL" id="EKC57705.1"/>
    </source>
</evidence>
<comment type="caution">
    <text evidence="2">The sequence shown here is derived from an EMBL/GenBank/DDBJ whole genome shotgun (WGS) entry which is preliminary data.</text>
</comment>
<name>K1SV59_9ZZZZ</name>
<dbReference type="InterPro" id="IPR013670">
    <property type="entry name" value="EcoEI_R_C_dom"/>
</dbReference>
<dbReference type="AlphaFoldDB" id="K1SV59"/>
<feature type="domain" description="EcoEI R protein C-terminal" evidence="1">
    <location>
        <begin position="14"/>
        <end position="65"/>
    </location>
</feature>
<dbReference type="EMBL" id="AJWY01009662">
    <property type="protein sequence ID" value="EKC57705.1"/>
    <property type="molecule type" value="Genomic_DNA"/>
</dbReference>
<accession>K1SV59</accession>
<dbReference type="EC" id="3.1.21.5" evidence="2"/>
<keyword evidence="2" id="KW-0378">Hydrolase</keyword>
<evidence type="ECO:0000259" key="1">
    <source>
        <dbReference type="Pfam" id="PF08463"/>
    </source>
</evidence>
<dbReference type="GO" id="GO:0003677">
    <property type="term" value="F:DNA binding"/>
    <property type="evidence" value="ECO:0007669"/>
    <property type="project" value="InterPro"/>
</dbReference>
<protein>
    <submittedName>
        <fullName evidence="2">Protein containing Restriction endonuclease, type I, EcoEI, R subunit/Type III, Res subunit</fullName>
        <ecNumber evidence="2">3.1.21.5</ecNumber>
    </submittedName>
</protein>
<dbReference type="Pfam" id="PF08463">
    <property type="entry name" value="EcoEI_R_C"/>
    <property type="match status" value="1"/>
</dbReference>
<organism evidence="2">
    <name type="scientific">human gut metagenome</name>
    <dbReference type="NCBI Taxonomy" id="408170"/>
    <lineage>
        <taxon>unclassified sequences</taxon>
        <taxon>metagenomes</taxon>
        <taxon>organismal metagenomes</taxon>
    </lineage>
</organism>
<keyword evidence="2" id="KW-0540">Nuclease</keyword>
<reference evidence="2" key="1">
    <citation type="journal article" date="2013" name="Environ. Microbiol.">
        <title>Microbiota from the distal guts of lean and obese adolescents exhibit partial functional redundancy besides clear differences in community structure.</title>
        <authorList>
            <person name="Ferrer M."/>
            <person name="Ruiz A."/>
            <person name="Lanza F."/>
            <person name="Haange S.B."/>
            <person name="Oberbach A."/>
            <person name="Till H."/>
            <person name="Bargiela R."/>
            <person name="Campoy C."/>
            <person name="Segura M.T."/>
            <person name="Richter M."/>
            <person name="von Bergen M."/>
            <person name="Seifert J."/>
            <person name="Suarez A."/>
        </authorList>
    </citation>
    <scope>NUCLEOTIDE SEQUENCE</scope>
</reference>
<gene>
    <name evidence="2" type="ORF">LEA_14233</name>
</gene>